<dbReference type="InterPro" id="IPR051481">
    <property type="entry name" value="BTB-POZ/Galectin-3-binding"/>
</dbReference>
<dbReference type="InterPro" id="IPR011333">
    <property type="entry name" value="SKP1/BTB/POZ_sf"/>
</dbReference>
<name>A0A9P8EU68_AURME</name>
<keyword evidence="6" id="KW-1185">Reference proteome</keyword>
<accession>A0A9P8EU68</accession>
<reference evidence="4" key="2">
    <citation type="submission" date="2021-08" db="EMBL/GenBank/DDBJ databases">
        <authorList>
            <person name="Gostincar C."/>
            <person name="Sun X."/>
            <person name="Song Z."/>
            <person name="Gunde-Cimerman N."/>
        </authorList>
    </citation>
    <scope>NUCLEOTIDE SEQUENCE</scope>
    <source>
        <strain evidence="5">EXF-9298</strain>
        <strain evidence="4">EXF-9911</strain>
    </source>
</reference>
<comment type="caution">
    <text evidence="4">The sequence shown here is derived from an EMBL/GenBank/DDBJ whole genome shotgun (WGS) entry which is preliminary data.</text>
</comment>
<keyword evidence="2" id="KW-0472">Membrane</keyword>
<proteinExistence type="predicted"/>
<dbReference type="Gene3D" id="3.30.710.10">
    <property type="entry name" value="Potassium Channel Kv1.1, Chain A"/>
    <property type="match status" value="1"/>
</dbReference>
<reference evidence="4" key="1">
    <citation type="journal article" date="2021" name="J Fungi (Basel)">
        <title>Virulence traits and population genomics of the black yeast Aureobasidium melanogenum.</title>
        <authorList>
            <person name="Cernosa A."/>
            <person name="Sun X."/>
            <person name="Gostincar C."/>
            <person name="Fang C."/>
            <person name="Gunde-Cimerman N."/>
            <person name="Song Z."/>
        </authorList>
    </citation>
    <scope>NUCLEOTIDE SEQUENCE</scope>
    <source>
        <strain evidence="5">EXF-9298</strain>
        <strain evidence="4">EXF-9911</strain>
    </source>
</reference>
<feature type="region of interest" description="Disordered" evidence="1">
    <location>
        <begin position="192"/>
        <end position="238"/>
    </location>
</feature>
<dbReference type="Pfam" id="PF00651">
    <property type="entry name" value="BTB"/>
    <property type="match status" value="1"/>
</dbReference>
<evidence type="ECO:0000259" key="3">
    <source>
        <dbReference type="PROSITE" id="PS50097"/>
    </source>
</evidence>
<dbReference type="AlphaFoldDB" id="A0A9P8EU68"/>
<feature type="non-terminal residue" evidence="4">
    <location>
        <position position="1"/>
    </location>
</feature>
<dbReference type="SUPFAM" id="SSF54695">
    <property type="entry name" value="POZ domain"/>
    <property type="match status" value="1"/>
</dbReference>
<dbReference type="EMBL" id="JAHFXF010000064">
    <property type="protein sequence ID" value="KAG9697956.1"/>
    <property type="molecule type" value="Genomic_DNA"/>
</dbReference>
<dbReference type="PROSITE" id="PS50097">
    <property type="entry name" value="BTB"/>
    <property type="match status" value="1"/>
</dbReference>
<dbReference type="CDD" id="cd18186">
    <property type="entry name" value="BTB_POZ_ZBTB_KLHL-like"/>
    <property type="match status" value="1"/>
</dbReference>
<feature type="domain" description="BTB" evidence="3">
    <location>
        <begin position="19"/>
        <end position="78"/>
    </location>
</feature>
<dbReference type="EMBL" id="JAHFXS010000023">
    <property type="protein sequence ID" value="KAG9990647.1"/>
    <property type="molecule type" value="Genomic_DNA"/>
</dbReference>
<dbReference type="SMART" id="SM00225">
    <property type="entry name" value="BTB"/>
    <property type="match status" value="1"/>
</dbReference>
<evidence type="ECO:0000313" key="5">
    <source>
        <dbReference type="EMBL" id="KAG9990647.1"/>
    </source>
</evidence>
<keyword evidence="2" id="KW-0812">Transmembrane</keyword>
<evidence type="ECO:0000256" key="2">
    <source>
        <dbReference type="SAM" id="Phobius"/>
    </source>
</evidence>
<feature type="transmembrane region" description="Helical" evidence="2">
    <location>
        <begin position="21"/>
        <end position="45"/>
    </location>
</feature>
<gene>
    <name evidence="4" type="ORF">KCU76_g2617</name>
    <name evidence="5" type="ORF">KCU98_g998</name>
</gene>
<evidence type="ECO:0000313" key="6">
    <source>
        <dbReference type="Proteomes" id="UP000729357"/>
    </source>
</evidence>
<organism evidence="4 7">
    <name type="scientific">Aureobasidium melanogenum</name>
    <name type="common">Aureobasidium pullulans var. melanogenum</name>
    <dbReference type="NCBI Taxonomy" id="46634"/>
    <lineage>
        <taxon>Eukaryota</taxon>
        <taxon>Fungi</taxon>
        <taxon>Dikarya</taxon>
        <taxon>Ascomycota</taxon>
        <taxon>Pezizomycotina</taxon>
        <taxon>Dothideomycetes</taxon>
        <taxon>Dothideomycetidae</taxon>
        <taxon>Dothideales</taxon>
        <taxon>Saccotheciaceae</taxon>
        <taxon>Aureobasidium</taxon>
    </lineage>
</organism>
<keyword evidence="2" id="KW-1133">Transmembrane helix</keyword>
<dbReference type="Proteomes" id="UP000779574">
    <property type="component" value="Unassembled WGS sequence"/>
</dbReference>
<protein>
    <recommendedName>
        <fullName evidence="3">BTB domain-containing protein</fullName>
    </recommendedName>
</protein>
<dbReference type="PANTHER" id="PTHR24410">
    <property type="entry name" value="HL07962P-RELATED"/>
    <property type="match status" value="1"/>
</dbReference>
<evidence type="ECO:0000313" key="7">
    <source>
        <dbReference type="Proteomes" id="UP000779574"/>
    </source>
</evidence>
<dbReference type="PANTHER" id="PTHR24410:SF23">
    <property type="entry name" value="BTB DOMAIN-CONTAINING PROTEIN-RELATED"/>
    <property type="match status" value="1"/>
</dbReference>
<evidence type="ECO:0000256" key="1">
    <source>
        <dbReference type="SAM" id="MobiDB-lite"/>
    </source>
</evidence>
<evidence type="ECO:0000313" key="4">
    <source>
        <dbReference type="EMBL" id="KAG9697956.1"/>
    </source>
</evidence>
<feature type="compositionally biased region" description="Basic and acidic residues" evidence="1">
    <location>
        <begin position="213"/>
        <end position="223"/>
    </location>
</feature>
<dbReference type="OrthoDB" id="3854647at2759"/>
<dbReference type="Proteomes" id="UP000729357">
    <property type="component" value="Unassembled WGS sequence"/>
</dbReference>
<sequence>MSARPSWHKGILYNNPMRSDVVIICSGHMIYAHKAILMAASGLFYTAFSSNFSVAEVSTYELDGYDLEIVETMIEFIYQFPKCTGLPNGKFEQTLECFALANEYQVPSLCRAITEYVTDFCAMIVKRLKRRSHDYNGVRDDFLDQISALYRDNVIADRSLIESVADMLTNNFCHELIRPEVIELLYVRRTTRSDKPPSDPVSTMFRPVTMSDWSKKDPEEDRNINNVSHVKPWLFGQP</sequence>
<dbReference type="InterPro" id="IPR000210">
    <property type="entry name" value="BTB/POZ_dom"/>
</dbReference>